<dbReference type="Proteomes" id="UP000295391">
    <property type="component" value="Unassembled WGS sequence"/>
</dbReference>
<name>A0A4R6VPF2_9HYPH</name>
<dbReference type="EMBL" id="SNYR01000002">
    <property type="protein sequence ID" value="TDQ64096.1"/>
    <property type="molecule type" value="Genomic_DNA"/>
</dbReference>
<evidence type="ECO:0000256" key="1">
    <source>
        <dbReference type="SAM" id="MobiDB-lite"/>
    </source>
</evidence>
<keyword evidence="3" id="KW-1185">Reference proteome</keyword>
<gene>
    <name evidence="2" type="ORF">ATL17_2108</name>
</gene>
<evidence type="ECO:0000313" key="3">
    <source>
        <dbReference type="Proteomes" id="UP000295391"/>
    </source>
</evidence>
<feature type="compositionally biased region" description="Basic and acidic residues" evidence="1">
    <location>
        <begin position="48"/>
        <end position="65"/>
    </location>
</feature>
<comment type="caution">
    <text evidence="2">The sequence shown here is derived from an EMBL/GenBank/DDBJ whole genome shotgun (WGS) entry which is preliminary data.</text>
</comment>
<evidence type="ECO:0000313" key="2">
    <source>
        <dbReference type="EMBL" id="TDQ64096.1"/>
    </source>
</evidence>
<dbReference type="AlphaFoldDB" id="A0A4R6VPF2"/>
<reference evidence="2 3" key="1">
    <citation type="submission" date="2019-03" db="EMBL/GenBank/DDBJ databases">
        <title>Genomic Encyclopedia of Type Strains, Phase III (KMG-III): the genomes of soil and plant-associated and newly described type strains.</title>
        <authorList>
            <person name="Whitman W."/>
        </authorList>
    </citation>
    <scope>NUCLEOTIDE SEQUENCE [LARGE SCALE GENOMIC DNA]</scope>
    <source>
        <strain evidence="2 3">CGMCC 1.7002</strain>
    </source>
</reference>
<accession>A0A4R6VPF2</accession>
<dbReference type="OrthoDB" id="9945660at2"/>
<sequence length="65" mass="7528">MIAVMTTQNQKTKEEMRKERLAAQLRANLRRRKSQSKARVETPTGLAERPKGKPSAFEKMKQNKD</sequence>
<feature type="region of interest" description="Disordered" evidence="1">
    <location>
        <begin position="27"/>
        <end position="65"/>
    </location>
</feature>
<protein>
    <submittedName>
        <fullName evidence="2">Uncharacterized protein</fullName>
    </submittedName>
</protein>
<proteinExistence type="predicted"/>
<organism evidence="2 3">
    <name type="scientific">Maritalea mobilis</name>
    <dbReference type="NCBI Taxonomy" id="483324"/>
    <lineage>
        <taxon>Bacteria</taxon>
        <taxon>Pseudomonadati</taxon>
        <taxon>Pseudomonadota</taxon>
        <taxon>Alphaproteobacteria</taxon>
        <taxon>Hyphomicrobiales</taxon>
        <taxon>Devosiaceae</taxon>
        <taxon>Maritalea</taxon>
    </lineage>
</organism>